<proteinExistence type="predicted"/>
<organism evidence="1 2">
    <name type="scientific">Cerina litoralis</name>
    <dbReference type="NCBI Taxonomy" id="2874477"/>
    <lineage>
        <taxon>Bacteria</taxon>
        <taxon>Pseudomonadati</taxon>
        <taxon>Bacteroidota</taxon>
        <taxon>Flavobacteriia</taxon>
        <taxon>Flavobacteriales</taxon>
        <taxon>Flavobacteriaceae</taxon>
        <taxon>Cerina</taxon>
    </lineage>
</organism>
<keyword evidence="2" id="KW-1185">Reference proteome</keyword>
<accession>A0AAE3JME8</accession>
<protein>
    <submittedName>
        <fullName evidence="1">Uncharacterized protein</fullName>
    </submittedName>
</protein>
<gene>
    <name evidence="1" type="ORF">K8352_03310</name>
</gene>
<dbReference type="Proteomes" id="UP001200642">
    <property type="component" value="Unassembled WGS sequence"/>
</dbReference>
<dbReference type="RefSeq" id="WP_317900909.1">
    <property type="nucleotide sequence ID" value="NZ_JAIRBC010000003.1"/>
</dbReference>
<evidence type="ECO:0000313" key="1">
    <source>
        <dbReference type="EMBL" id="MCG2459765.1"/>
    </source>
</evidence>
<dbReference type="EMBL" id="JAIRBC010000003">
    <property type="protein sequence ID" value="MCG2459765.1"/>
    <property type="molecule type" value="Genomic_DNA"/>
</dbReference>
<sequence length="132" mass="15487">MDKLKKTIDKGFTENYLFGDINDIRKSLSDYGVDLDDNRQRQNKLIKQLKFKLRSSINKEKNENLLLKATESFQEAINKGLEKPIAYLNNLINENQLVVQYNKLDKLSSDEIKEIIKDQNLIEIIELLENEQ</sequence>
<dbReference type="AlphaFoldDB" id="A0AAE3JME8"/>
<name>A0AAE3JME8_9FLAO</name>
<comment type="caution">
    <text evidence="1">The sequence shown here is derived from an EMBL/GenBank/DDBJ whole genome shotgun (WGS) entry which is preliminary data.</text>
</comment>
<evidence type="ECO:0000313" key="2">
    <source>
        <dbReference type="Proteomes" id="UP001200642"/>
    </source>
</evidence>
<reference evidence="1" key="1">
    <citation type="submission" date="2023-02" db="EMBL/GenBank/DDBJ databases">
        <title>Genome of Flavobacteriaceae gen. nov. sp. strain F89.</title>
        <authorList>
            <person name="Wang Y."/>
        </authorList>
    </citation>
    <scope>NUCLEOTIDE SEQUENCE</scope>
    <source>
        <strain evidence="1">F89</strain>
    </source>
</reference>